<evidence type="ECO:0000313" key="2">
    <source>
        <dbReference type="Proteomes" id="UP000619512"/>
    </source>
</evidence>
<dbReference type="AlphaFoldDB" id="A0AA87Y5V1"/>
<reference evidence="1" key="2">
    <citation type="submission" date="2022-12" db="EMBL/GenBank/DDBJ databases">
        <authorList>
            <person name="Sun Q."/>
            <person name="Kim S."/>
        </authorList>
    </citation>
    <scope>NUCLEOTIDE SEQUENCE</scope>
    <source>
        <strain evidence="1">KCTC 12344</strain>
    </source>
</reference>
<gene>
    <name evidence="1" type="ORF">GCM10007388_37910</name>
</gene>
<proteinExistence type="predicted"/>
<reference evidence="1" key="1">
    <citation type="journal article" date="2014" name="Int. J. Syst. Evol. Microbiol.">
        <title>Complete genome sequence of Corynebacterium casei LMG S-19264T (=DSM 44701T), isolated from a smear-ripened cheese.</title>
        <authorList>
            <consortium name="US DOE Joint Genome Institute (JGI-PGF)"/>
            <person name="Walter F."/>
            <person name="Albersmeier A."/>
            <person name="Kalinowski J."/>
            <person name="Ruckert C."/>
        </authorList>
    </citation>
    <scope>NUCLEOTIDE SEQUENCE</scope>
    <source>
        <strain evidence="1">KCTC 12344</strain>
    </source>
</reference>
<evidence type="ECO:0000313" key="1">
    <source>
        <dbReference type="EMBL" id="GGZ00804.1"/>
    </source>
</evidence>
<name>A0AA87Y5V1_9BURK</name>
<dbReference type="RefSeq" id="WP_259772425.1">
    <property type="nucleotide sequence ID" value="NZ_BMWW01000007.1"/>
</dbReference>
<sequence length="43" mass="4751">METLEVASLEFTADVAGALEETRVSVKVLTSVIREIASIISWW</sequence>
<dbReference type="Proteomes" id="UP000619512">
    <property type="component" value="Unassembled WGS sequence"/>
</dbReference>
<protein>
    <submittedName>
        <fullName evidence="1">Uncharacterized protein</fullName>
    </submittedName>
</protein>
<accession>A0AA87Y5V1</accession>
<dbReference type="EMBL" id="BMWW01000007">
    <property type="protein sequence ID" value="GGZ00804.1"/>
    <property type="molecule type" value="Genomic_DNA"/>
</dbReference>
<organism evidence="1 2">
    <name type="scientific">Pseudoduganella plicata</name>
    <dbReference type="NCBI Taxonomy" id="321984"/>
    <lineage>
        <taxon>Bacteria</taxon>
        <taxon>Pseudomonadati</taxon>
        <taxon>Pseudomonadota</taxon>
        <taxon>Betaproteobacteria</taxon>
        <taxon>Burkholderiales</taxon>
        <taxon>Oxalobacteraceae</taxon>
        <taxon>Telluria group</taxon>
        <taxon>Pseudoduganella</taxon>
    </lineage>
</organism>
<comment type="caution">
    <text evidence="1">The sequence shown here is derived from an EMBL/GenBank/DDBJ whole genome shotgun (WGS) entry which is preliminary data.</text>
</comment>